<dbReference type="Proteomes" id="UP000054532">
    <property type="component" value="Unassembled WGS sequence"/>
</dbReference>
<evidence type="ECO:0000256" key="1">
    <source>
        <dbReference type="SAM" id="MobiDB-lite"/>
    </source>
</evidence>
<sequence length="102" mass="11868">MSTGGGTSTGPQYGSTKPPKYDEKGGFDLYRAMLESFRTQRERWGIVDGTDVLAKICTMTYARQMWLAFELETTKRNYSNSLFVRKKFYSYEYKAVWAWTNT</sequence>
<feature type="region of interest" description="Disordered" evidence="1">
    <location>
        <begin position="1"/>
        <end position="23"/>
    </location>
</feature>
<gene>
    <name evidence="2" type="ORF">L914_21476</name>
</gene>
<name>W2M5T0_PHYNI</name>
<organism evidence="2">
    <name type="scientific">Phytophthora nicotianae</name>
    <name type="common">Potato buckeye rot agent</name>
    <name type="synonym">Phytophthora parasitica</name>
    <dbReference type="NCBI Taxonomy" id="4792"/>
    <lineage>
        <taxon>Eukaryota</taxon>
        <taxon>Sar</taxon>
        <taxon>Stramenopiles</taxon>
        <taxon>Oomycota</taxon>
        <taxon>Peronosporomycetes</taxon>
        <taxon>Peronosporales</taxon>
        <taxon>Peronosporaceae</taxon>
        <taxon>Phytophthora</taxon>
    </lineage>
</organism>
<dbReference type="VEuPathDB" id="FungiDB:PPTG_19387"/>
<dbReference type="AlphaFoldDB" id="W2M5T0"/>
<reference evidence="2" key="1">
    <citation type="submission" date="2013-11" db="EMBL/GenBank/DDBJ databases">
        <title>The Genome Sequence of Phytophthora parasitica IAC_01/95.</title>
        <authorList>
            <consortium name="The Broad Institute Genomics Platform"/>
            <person name="Russ C."/>
            <person name="Tyler B."/>
            <person name="Panabieres F."/>
            <person name="Shan W."/>
            <person name="Tripathy S."/>
            <person name="Grunwald N."/>
            <person name="Machado M."/>
            <person name="Johnson C.S."/>
            <person name="Arredondo F."/>
            <person name="Hong C."/>
            <person name="Coffey M."/>
            <person name="Young S.K."/>
            <person name="Zeng Q."/>
            <person name="Gargeya S."/>
            <person name="Fitzgerald M."/>
            <person name="Abouelleil A."/>
            <person name="Alvarado L."/>
            <person name="Chapman S.B."/>
            <person name="Gainer-Dewar J."/>
            <person name="Goldberg J."/>
            <person name="Griggs A."/>
            <person name="Gujja S."/>
            <person name="Hansen M."/>
            <person name="Howarth C."/>
            <person name="Imamovic A."/>
            <person name="Ireland A."/>
            <person name="Larimer J."/>
            <person name="McCowan C."/>
            <person name="Murphy C."/>
            <person name="Pearson M."/>
            <person name="Poon T.W."/>
            <person name="Priest M."/>
            <person name="Roberts A."/>
            <person name="Saif S."/>
            <person name="Shea T."/>
            <person name="Sykes S."/>
            <person name="Wortman J."/>
            <person name="Nusbaum C."/>
            <person name="Birren B."/>
        </authorList>
    </citation>
    <scope>NUCLEOTIDE SEQUENCE [LARGE SCALE GENOMIC DNA]</scope>
    <source>
        <strain evidence="2">IAC_01/95</strain>
    </source>
</reference>
<protein>
    <submittedName>
        <fullName evidence="2">Uncharacterized protein</fullName>
    </submittedName>
</protein>
<accession>W2M5T0</accession>
<evidence type="ECO:0000313" key="2">
    <source>
        <dbReference type="EMBL" id="ETM30849.1"/>
    </source>
</evidence>
<dbReference type="EMBL" id="KI696728">
    <property type="protein sequence ID" value="ETM30849.1"/>
    <property type="molecule type" value="Genomic_DNA"/>
</dbReference>
<proteinExistence type="predicted"/>